<name>A0A2J6RP96_HYAVF</name>
<dbReference type="Pfam" id="PF07720">
    <property type="entry name" value="TPR_3"/>
    <property type="match status" value="1"/>
</dbReference>
<dbReference type="InterPro" id="IPR002182">
    <property type="entry name" value="NB-ARC"/>
</dbReference>
<dbReference type="SMART" id="SM00028">
    <property type="entry name" value="TPR"/>
    <property type="match status" value="10"/>
</dbReference>
<dbReference type="InterPro" id="IPR011990">
    <property type="entry name" value="TPR-like_helical_dom_sf"/>
</dbReference>
<sequence length="1519" mass="173873">MSDPISILGAVAAASQVIEQAAKLAMFFSELYGKVQDAPELVRKQSTHIEQLMILSRLVKENPSLQTELIASVLRSCLKTAELLLETLTKISIEEGDGKLRKLQKISLALTKEKRITASLADLEREKNSLILCIQEIDSKLLYDLHLSVDEVKSEVSQVSLVVKDTALDMKGVAQSIPEISANVKDMHEILPNLAREVHAIMRFSLTKRRSTFNTTAPGPESQAPVKGLYMVPNRRVRGFIGREDILGRIEEGFSSEGRPCIMVLRAMGGQGKTQVALEYCQRAKHQRFKAIFWVDATSETTLRKNFRTIAERLKPPELIIEDDASVDLVLEKLGELLDPWLMVFDNYDDPVAFNNLQEYMAGEDGCFLITTRHADTDAITDPENVIELPGLDERSALDLLFQQSQIKETEANFEEGRLIVDRLGFHPLAITQAGSYMKLRKIKLHDFLAHYKRQRKSILQQTPQMSQYRRKLNNADTETALNVFTTWELSFQQLLATEGSDANTKGKMKSDLLTLFAFFDCKDISEELFRDFCCSSKLQEIKSSTGPSSSLGLLLDEFDKWDGDKFAEFLVDLNQHALLQTWSRESDDFCHFSLHPLTKDWILLRADLGSFQKYYTTAAEIVAVFLEARYSHENFTLPLSVQQSILSHVDSLLEQKHNEKWDEKTSLELFRQVNQSELWFARLFFLSGRYNEAEEVTLKILEFREREMGLEHELTLVALEEESKSLSRKGKDDEAIEMDRRRIRGCEKIYGTKDIRTFQAYNSLFSGLIEVELLVEAEALYMNHLKEFEELFGLEHPETLKCRINKGNLVRNQGRPAEAEIVYRGAIDATSKVYGPKHAFTFEVRQHLAMLQFHLGKYLESENMFRELVEDRQRALGLDHPEILLSQTMVAWMLFKQDKGLEAEVLLREMVSQSNRILGPDDTWSLQIGNLLGLTLYHFERYDEAEVFFRDAADRSRRVLGMHNANCLQLLFHLGRVRHKKGQTDDALKLLEEVAEQREKTLGADNVATSRAKDVIADILYDVGENAKAASIYRDIAEQRKKTLGPDHPDTLVAQNDQAACLYRENKYNEAAELWEHVLHRREVSLDPEHLDTARSRANLASTYMKLKRYMEAEKLFSLAYEQRKRLLGPEAERTLDCQASLANALYALTRYDKSAKVYESLAELSRRVYGPEHGDTRQTLFRYAQAQQALGKYEESENLYREVLSAETKVLGLEKATTLQTVAYVAKILRLQEKNIEADEFMDQLTARLESALDAATDKDFIQIFQRVGEELFEEEDFVHAEAIFRQVAASQEKAFGEVAGTFSRLAWVGKALYAQGKYSKAAETYKMLLERSEKLLGAESETTVSFVWDLGNALRKDRKYTDADPLYRRLLDTLGKKAKVDEAELLKARGQYAALLRDQGLALVEKENWSGAEEFYRGILEQGKLIDLDTEITIEALAGLGKILQKQERWVEVYDVYKRALDLREKSLRGKKNRRKRRALQFRQVPETIAAMGRGEDVWKNILELRPKHSTEQEDF</sequence>
<dbReference type="Pfam" id="PF13424">
    <property type="entry name" value="TPR_12"/>
    <property type="match status" value="4"/>
</dbReference>
<dbReference type="SUPFAM" id="SSF48452">
    <property type="entry name" value="TPR-like"/>
    <property type="match status" value="4"/>
</dbReference>
<evidence type="ECO:0000313" key="3">
    <source>
        <dbReference type="Proteomes" id="UP000235786"/>
    </source>
</evidence>
<dbReference type="InterPro" id="IPR011716">
    <property type="entry name" value="TPR-3"/>
</dbReference>
<organism evidence="2 3">
    <name type="scientific">Hyaloscypha variabilis (strain UAMH 11265 / GT02V1 / F)</name>
    <name type="common">Meliniomyces variabilis</name>
    <dbReference type="NCBI Taxonomy" id="1149755"/>
    <lineage>
        <taxon>Eukaryota</taxon>
        <taxon>Fungi</taxon>
        <taxon>Dikarya</taxon>
        <taxon>Ascomycota</taxon>
        <taxon>Pezizomycotina</taxon>
        <taxon>Leotiomycetes</taxon>
        <taxon>Helotiales</taxon>
        <taxon>Hyaloscyphaceae</taxon>
        <taxon>Hyaloscypha</taxon>
        <taxon>Hyaloscypha variabilis</taxon>
    </lineage>
</organism>
<dbReference type="SUPFAM" id="SSF52540">
    <property type="entry name" value="P-loop containing nucleoside triphosphate hydrolases"/>
    <property type="match status" value="1"/>
</dbReference>
<dbReference type="Proteomes" id="UP000235786">
    <property type="component" value="Unassembled WGS sequence"/>
</dbReference>
<dbReference type="Pfam" id="PF13176">
    <property type="entry name" value="TPR_7"/>
    <property type="match status" value="1"/>
</dbReference>
<dbReference type="OrthoDB" id="626167at2759"/>
<dbReference type="SUPFAM" id="SSF81901">
    <property type="entry name" value="HCP-like"/>
    <property type="match status" value="1"/>
</dbReference>
<dbReference type="STRING" id="1149755.A0A2J6RP96"/>
<proteinExistence type="predicted"/>
<reference evidence="2 3" key="1">
    <citation type="submission" date="2016-04" db="EMBL/GenBank/DDBJ databases">
        <title>A degradative enzymes factory behind the ericoid mycorrhizal symbiosis.</title>
        <authorList>
            <consortium name="DOE Joint Genome Institute"/>
            <person name="Martino E."/>
            <person name="Morin E."/>
            <person name="Grelet G."/>
            <person name="Kuo A."/>
            <person name="Kohler A."/>
            <person name="Daghino S."/>
            <person name="Barry K."/>
            <person name="Choi C."/>
            <person name="Cichocki N."/>
            <person name="Clum A."/>
            <person name="Copeland A."/>
            <person name="Hainaut M."/>
            <person name="Haridas S."/>
            <person name="Labutti K."/>
            <person name="Lindquist E."/>
            <person name="Lipzen A."/>
            <person name="Khouja H.-R."/>
            <person name="Murat C."/>
            <person name="Ohm R."/>
            <person name="Olson A."/>
            <person name="Spatafora J."/>
            <person name="Veneault-Fourrey C."/>
            <person name="Henrissat B."/>
            <person name="Grigoriev I."/>
            <person name="Martin F."/>
            <person name="Perotto S."/>
        </authorList>
    </citation>
    <scope>NUCLEOTIDE SEQUENCE [LARGE SCALE GENOMIC DNA]</scope>
    <source>
        <strain evidence="2 3">F</strain>
    </source>
</reference>
<dbReference type="EMBL" id="KZ613945">
    <property type="protein sequence ID" value="PMD40346.1"/>
    <property type="molecule type" value="Genomic_DNA"/>
</dbReference>
<accession>A0A2J6RP96</accession>
<evidence type="ECO:0000259" key="1">
    <source>
        <dbReference type="Pfam" id="PF00931"/>
    </source>
</evidence>
<dbReference type="PANTHER" id="PTHR46082:SF6">
    <property type="entry name" value="AAA+ ATPASE DOMAIN-CONTAINING PROTEIN-RELATED"/>
    <property type="match status" value="1"/>
</dbReference>
<gene>
    <name evidence="2" type="ORF">L207DRAFT_488092</name>
</gene>
<dbReference type="InterPro" id="IPR053137">
    <property type="entry name" value="NLR-like"/>
</dbReference>
<dbReference type="InterPro" id="IPR019734">
    <property type="entry name" value="TPR_rpt"/>
</dbReference>
<dbReference type="Pfam" id="PF13374">
    <property type="entry name" value="TPR_10"/>
    <property type="match status" value="1"/>
</dbReference>
<protein>
    <submittedName>
        <fullName evidence="2">TPR-like protein</fullName>
    </submittedName>
</protein>
<feature type="domain" description="NB-ARC" evidence="1">
    <location>
        <begin position="244"/>
        <end position="404"/>
    </location>
</feature>
<dbReference type="Gene3D" id="3.40.50.300">
    <property type="entry name" value="P-loop containing nucleotide triphosphate hydrolases"/>
    <property type="match status" value="1"/>
</dbReference>
<dbReference type="PANTHER" id="PTHR46082">
    <property type="entry name" value="ATP/GTP-BINDING PROTEIN-RELATED"/>
    <property type="match status" value="1"/>
</dbReference>
<dbReference type="InterPro" id="IPR027417">
    <property type="entry name" value="P-loop_NTPase"/>
</dbReference>
<dbReference type="Gene3D" id="1.25.40.10">
    <property type="entry name" value="Tetratricopeptide repeat domain"/>
    <property type="match status" value="4"/>
</dbReference>
<dbReference type="GO" id="GO:0043531">
    <property type="term" value="F:ADP binding"/>
    <property type="evidence" value="ECO:0007669"/>
    <property type="project" value="InterPro"/>
</dbReference>
<dbReference type="Pfam" id="PF00931">
    <property type="entry name" value="NB-ARC"/>
    <property type="match status" value="1"/>
</dbReference>
<evidence type="ECO:0000313" key="2">
    <source>
        <dbReference type="EMBL" id="PMD40346.1"/>
    </source>
</evidence>
<keyword evidence="3" id="KW-1185">Reference proteome</keyword>